<evidence type="ECO:0000313" key="5">
    <source>
        <dbReference type="Proteomes" id="UP000714380"/>
    </source>
</evidence>
<reference evidence="4 5" key="1">
    <citation type="submission" date="2020-12" db="EMBL/GenBank/DDBJ databases">
        <title>Novel Thalassolituus-related marine hydrocarbonoclastic bacteria mediated algae-derived hydrocarbons mineralization in twilight zone of the northern South China Sea.</title>
        <authorList>
            <person name="Dong C."/>
        </authorList>
    </citation>
    <scope>NUCLEOTIDE SEQUENCE [LARGE SCALE GENOMIC DNA]</scope>
    <source>
        <strain evidence="4 5">IMCC1826</strain>
    </source>
</reference>
<dbReference type="Proteomes" id="UP000714380">
    <property type="component" value="Unassembled WGS sequence"/>
</dbReference>
<dbReference type="InterPro" id="IPR059020">
    <property type="entry name" value="CapW_CTD"/>
</dbReference>
<dbReference type="InterPro" id="IPR059019">
    <property type="entry name" value="WHD_CapW"/>
</dbReference>
<comment type="caution">
    <text evidence="4">The sequence shown here is derived from an EMBL/GenBank/DDBJ whole genome shotgun (WGS) entry which is preliminary data.</text>
</comment>
<organism evidence="4 5">
    <name type="scientific">Thalassolituus marinus</name>
    <dbReference type="NCBI Taxonomy" id="671053"/>
    <lineage>
        <taxon>Bacteria</taxon>
        <taxon>Pseudomonadati</taxon>
        <taxon>Pseudomonadota</taxon>
        <taxon>Gammaproteobacteria</taxon>
        <taxon>Oceanospirillales</taxon>
        <taxon>Oceanospirillaceae</taxon>
        <taxon>Thalassolituus</taxon>
    </lineage>
</organism>
<dbReference type="Pfam" id="PF26107">
    <property type="entry name" value="BrxR_CTD"/>
    <property type="match status" value="1"/>
</dbReference>
<proteinExistence type="predicted"/>
<evidence type="ECO:0000259" key="2">
    <source>
        <dbReference type="Pfam" id="PF26107"/>
    </source>
</evidence>
<gene>
    <name evidence="4" type="ORF">I9W95_17415</name>
</gene>
<evidence type="ECO:0000313" key="4">
    <source>
        <dbReference type="EMBL" id="MCA6065379.1"/>
    </source>
</evidence>
<dbReference type="EMBL" id="JAEDAH010000105">
    <property type="protein sequence ID" value="MCA6065379.1"/>
    <property type="molecule type" value="Genomic_DNA"/>
</dbReference>
<dbReference type="Pfam" id="PF13280">
    <property type="entry name" value="WYL"/>
    <property type="match status" value="1"/>
</dbReference>
<protein>
    <submittedName>
        <fullName evidence="4">WYL domain-containing protein</fullName>
    </submittedName>
</protein>
<dbReference type="Pfam" id="PF26109">
    <property type="entry name" value="WHD_BrxR"/>
    <property type="match status" value="1"/>
</dbReference>
<dbReference type="PANTHER" id="PTHR34580:SF3">
    <property type="entry name" value="PROTEIN PAFB"/>
    <property type="match status" value="1"/>
</dbReference>
<dbReference type="RefSeq" id="WP_225677260.1">
    <property type="nucleotide sequence ID" value="NZ_JAEDAH010000105.1"/>
</dbReference>
<dbReference type="InterPro" id="IPR016634">
    <property type="entry name" value="CapW-like"/>
</dbReference>
<feature type="domain" description="DNA-binding transcriptional repressor CapW C-terminal dimerisation" evidence="2">
    <location>
        <begin position="207"/>
        <end position="275"/>
    </location>
</feature>
<dbReference type="PROSITE" id="PS52050">
    <property type="entry name" value="WYL"/>
    <property type="match status" value="1"/>
</dbReference>
<dbReference type="InterPro" id="IPR051534">
    <property type="entry name" value="CBASS_pafABC_assoc_protein"/>
</dbReference>
<evidence type="ECO:0000259" key="1">
    <source>
        <dbReference type="Pfam" id="PF13280"/>
    </source>
</evidence>
<accession>A0ABS7ZUJ9</accession>
<evidence type="ECO:0000259" key="3">
    <source>
        <dbReference type="Pfam" id="PF26109"/>
    </source>
</evidence>
<feature type="domain" description="DNA-binding transcriptional repressor CapW winged helix-turn-helix" evidence="3">
    <location>
        <begin position="7"/>
        <end position="88"/>
    </location>
</feature>
<dbReference type="PANTHER" id="PTHR34580">
    <property type="match status" value="1"/>
</dbReference>
<feature type="domain" description="WYL" evidence="1">
    <location>
        <begin position="119"/>
        <end position="186"/>
    </location>
</feature>
<dbReference type="InterPro" id="IPR026881">
    <property type="entry name" value="WYL_dom"/>
</dbReference>
<keyword evidence="5" id="KW-1185">Reference proteome</keyword>
<sequence length="290" mass="33282">MSTEKYEVLLRMRAIELLAYWEGRLVTNRLMSWFGISRQQASADIRRYVDSYNPGALVHSPAVKSYIPSDTFTPILTTGHINEYLDLLVAFGDRSESSVFQSESMFVSVQIPDRAVKPEVVRELLKACRTRTSLRISYASMSNPSPHERLISPHSLVCSGYRWHVRAYCHTRRDFRDFLLSRMWSVPVHSSVESPPIANDTDWFTEVEVSAIPNPCLDDAQKRLIEMDYCMTDGVLRIRSKIALLHYTLQRYQIGVRNEDRADAKSFPIILDNDSRCKVDKSLFCGAAFD</sequence>
<name>A0ABS7ZUJ9_9GAMM</name>
<dbReference type="PIRSF" id="PIRSF015558">
    <property type="entry name" value="Txn_reg_DeoR_prd"/>
    <property type="match status" value="1"/>
</dbReference>